<gene>
    <name evidence="13" type="ORF">MAGMO_3143</name>
</gene>
<dbReference type="SMART" id="SM00364">
    <property type="entry name" value="LRR_BAC"/>
    <property type="match status" value="8"/>
</dbReference>
<accession>A0A1S7LMC5</accession>
<dbReference type="InterPro" id="IPR020859">
    <property type="entry name" value="ROC"/>
</dbReference>
<evidence type="ECO:0000256" key="6">
    <source>
        <dbReference type="ARBA" id="ARBA00022741"/>
    </source>
</evidence>
<dbReference type="Pfam" id="PF25497">
    <property type="entry name" value="COR-B"/>
    <property type="match status" value="1"/>
</dbReference>
<evidence type="ECO:0000256" key="10">
    <source>
        <dbReference type="ARBA" id="ARBA00047899"/>
    </source>
</evidence>
<dbReference type="SUPFAM" id="SSF52058">
    <property type="entry name" value="L domain-like"/>
    <property type="match status" value="1"/>
</dbReference>
<evidence type="ECO:0000256" key="7">
    <source>
        <dbReference type="ARBA" id="ARBA00022777"/>
    </source>
</evidence>
<organism evidence="13">
    <name type="scientific">Magnetococcus massalia (strain MO-1)</name>
    <dbReference type="NCBI Taxonomy" id="451514"/>
    <lineage>
        <taxon>Bacteria</taxon>
        <taxon>Pseudomonadati</taxon>
        <taxon>Pseudomonadota</taxon>
        <taxon>Magnetococcia</taxon>
        <taxon>Magnetococcales</taxon>
        <taxon>Magnetococcaceae</taxon>
        <taxon>Magnetococcus</taxon>
    </lineage>
</organism>
<dbReference type="Pfam" id="PF08477">
    <property type="entry name" value="Roc"/>
    <property type="match status" value="1"/>
</dbReference>
<dbReference type="InterPro" id="IPR055414">
    <property type="entry name" value="LRR_R13L4/SHOC2-like"/>
</dbReference>
<dbReference type="PANTHER" id="PTHR45752:SF187">
    <property type="entry name" value="LEUCINE-RICH REPEAT AND IQ DOMAIN-CONTAINING PROTEIN 4"/>
    <property type="match status" value="1"/>
</dbReference>
<evidence type="ECO:0000256" key="1">
    <source>
        <dbReference type="ARBA" id="ARBA00012513"/>
    </source>
</evidence>
<evidence type="ECO:0000256" key="11">
    <source>
        <dbReference type="ARBA" id="ARBA00048679"/>
    </source>
</evidence>
<dbReference type="PRINTS" id="PR00449">
    <property type="entry name" value="RASTRNSFRMNG"/>
</dbReference>
<sequence length="759" mass="86607">MTREELLSKLAEARMQGIKALDLSGLDLTELPDEIGLCTNLETLDLSDNQLSEIPLTLGHLDRLQLLDLRGNKLRVLPENMVKLQNLAFLRLGYNQFSAFPQSICHLGKLRRLILRGNRLEQLPDELTQLSQLQELSLHDNRLSTLPDSLNQLEQLETLLLAGNQIRTLPESFAQLPALKRLDLSRNRITDLPPELGGLRHLAWLDLRDNRLPVPASLLADVQEPAKIIEGYHRALASERRPLHEAKLMVLGDHDTGKSTLLARLLDGRLIQDMAPTEGVELRNWRFIQGSRHTRLNIWDFSGRSHFFAAHPYFITPRGLVMLVVDGRNPEPEARIAYWMRTIRSLAGSQTPVALICHRVDRFPMELDWNLLRERYPNIKAIVRRVSSVTGEGLEPVQQAIAKLLEDFEPAETLYWRTWLDTKAVLEEVNQSQIPFRFYQSLCREKGITDELHQEELATCMNDAGCAVYFRNHPLAGSTDDLLETTWITQAIYRPLSSLRIHDSAGILKQEELGQILDPGLHPPAQHTAILGWLKRFQICFPVSATDQAGSEQSGVDAYLFPDLLPVNRDNVGMSRDTLSFHYRYTQLPPGLMGRLLVRFSAFLHSRTCWRDGMLLASEGGGNRALVELDRESQTLSIQVWGQTKMRAVFLSLLRLSLDRFHAIWEDFPVQARLSLESDETITVSYSHLQALHKAGTERFLPEGMDEMVEVERLMEPLTPPELTPEERSPRRQAVERATLMERLKARREAKLQRQEEAH</sequence>
<dbReference type="SUPFAM" id="SSF52540">
    <property type="entry name" value="P-loop containing nucleoside triphosphate hydrolases"/>
    <property type="match status" value="1"/>
</dbReference>
<evidence type="ECO:0000256" key="8">
    <source>
        <dbReference type="ARBA" id="ARBA00022840"/>
    </source>
</evidence>
<dbReference type="Gene3D" id="1.10.10.10">
    <property type="entry name" value="Winged helix-like DNA-binding domain superfamily/Winged helix DNA-binding domain"/>
    <property type="match status" value="1"/>
</dbReference>
<keyword evidence="8" id="KW-0067">ATP-binding</keyword>
<comment type="catalytic activity">
    <reaction evidence="10">
        <text>L-threonyl-[protein] + ATP = O-phospho-L-threonyl-[protein] + ADP + H(+)</text>
        <dbReference type="Rhea" id="RHEA:46608"/>
        <dbReference type="Rhea" id="RHEA-COMP:11060"/>
        <dbReference type="Rhea" id="RHEA-COMP:11605"/>
        <dbReference type="ChEBI" id="CHEBI:15378"/>
        <dbReference type="ChEBI" id="CHEBI:30013"/>
        <dbReference type="ChEBI" id="CHEBI:30616"/>
        <dbReference type="ChEBI" id="CHEBI:61977"/>
        <dbReference type="ChEBI" id="CHEBI:456216"/>
        <dbReference type="EC" id="2.7.11.1"/>
    </reaction>
</comment>
<dbReference type="InterPro" id="IPR027417">
    <property type="entry name" value="P-loop_NTPase"/>
</dbReference>
<keyword evidence="3" id="KW-0433">Leucine-rich repeat</keyword>
<dbReference type="InterPro" id="IPR003591">
    <property type="entry name" value="Leu-rich_rpt_typical-subtyp"/>
</dbReference>
<dbReference type="GO" id="GO:0004674">
    <property type="term" value="F:protein serine/threonine kinase activity"/>
    <property type="evidence" value="ECO:0007669"/>
    <property type="project" value="UniProtKB-KW"/>
</dbReference>
<keyword evidence="6" id="KW-0547">Nucleotide-binding</keyword>
<feature type="domain" description="Roc" evidence="12">
    <location>
        <begin position="239"/>
        <end position="408"/>
    </location>
</feature>
<evidence type="ECO:0000256" key="5">
    <source>
        <dbReference type="ARBA" id="ARBA00022737"/>
    </source>
</evidence>
<dbReference type="InterPro" id="IPR057263">
    <property type="entry name" value="COR-B"/>
</dbReference>
<dbReference type="SMART" id="SM00369">
    <property type="entry name" value="LRR_TYP"/>
    <property type="match status" value="8"/>
</dbReference>
<keyword evidence="4" id="KW-0808">Transferase</keyword>
<dbReference type="GO" id="GO:0005524">
    <property type="term" value="F:ATP binding"/>
    <property type="evidence" value="ECO:0007669"/>
    <property type="project" value="UniProtKB-KW"/>
</dbReference>
<evidence type="ECO:0000256" key="2">
    <source>
        <dbReference type="ARBA" id="ARBA00022527"/>
    </source>
</evidence>
<dbReference type="InterPro" id="IPR036388">
    <property type="entry name" value="WH-like_DNA-bd_sf"/>
</dbReference>
<name>A0A1S7LMC5_MAGMO</name>
<evidence type="ECO:0000259" key="12">
    <source>
        <dbReference type="PROSITE" id="PS51424"/>
    </source>
</evidence>
<dbReference type="PROSITE" id="PS51424">
    <property type="entry name" value="ROC"/>
    <property type="match status" value="1"/>
</dbReference>
<dbReference type="InterPro" id="IPR050715">
    <property type="entry name" value="LRR-SigEffector_domain"/>
</dbReference>
<dbReference type="AlphaFoldDB" id="A0A1S7LMC5"/>
<keyword evidence="5" id="KW-0677">Repeat</keyword>
<keyword evidence="9" id="KW-0342">GTP-binding</keyword>
<dbReference type="EMBL" id="LO017727">
    <property type="protein sequence ID" value="CRH07284.1"/>
    <property type="molecule type" value="Genomic_DNA"/>
</dbReference>
<dbReference type="Pfam" id="PF23598">
    <property type="entry name" value="LRR_14"/>
    <property type="match status" value="1"/>
</dbReference>
<dbReference type="PANTHER" id="PTHR45752">
    <property type="entry name" value="LEUCINE-RICH REPEAT-CONTAINING"/>
    <property type="match status" value="1"/>
</dbReference>
<dbReference type="Gene3D" id="3.80.10.10">
    <property type="entry name" value="Ribonuclease Inhibitor"/>
    <property type="match status" value="2"/>
</dbReference>
<protein>
    <recommendedName>
        <fullName evidence="1">non-specific serine/threonine protein kinase</fullName>
        <ecNumber evidence="1">2.7.11.1</ecNumber>
    </recommendedName>
</protein>
<dbReference type="InterPro" id="IPR032675">
    <property type="entry name" value="LRR_dom_sf"/>
</dbReference>
<evidence type="ECO:0000256" key="3">
    <source>
        <dbReference type="ARBA" id="ARBA00022614"/>
    </source>
</evidence>
<dbReference type="EC" id="2.7.11.1" evidence="1"/>
<dbReference type="Gene3D" id="1.10.10.2200">
    <property type="match status" value="1"/>
</dbReference>
<dbReference type="Pfam" id="PF16095">
    <property type="entry name" value="COR-A"/>
    <property type="match status" value="1"/>
</dbReference>
<dbReference type="PRINTS" id="PR00019">
    <property type="entry name" value="LEURICHRPT"/>
</dbReference>
<keyword evidence="7" id="KW-0418">Kinase</keyword>
<dbReference type="Pfam" id="PF13855">
    <property type="entry name" value="LRR_8"/>
    <property type="match status" value="1"/>
</dbReference>
<dbReference type="PROSITE" id="PS51450">
    <property type="entry name" value="LRR"/>
    <property type="match status" value="5"/>
</dbReference>
<evidence type="ECO:0000313" key="13">
    <source>
        <dbReference type="EMBL" id="CRH07284.1"/>
    </source>
</evidence>
<proteinExistence type="predicted"/>
<dbReference type="InterPro" id="IPR001611">
    <property type="entry name" value="Leu-rich_rpt"/>
</dbReference>
<reference evidence="13" key="1">
    <citation type="submission" date="2015-04" db="EMBL/GenBank/DDBJ databases">
        <authorList>
            <person name="Syromyatnikov M.Y."/>
            <person name="Popov V.N."/>
        </authorList>
    </citation>
    <scope>NUCLEOTIDE SEQUENCE</scope>
    <source>
        <strain evidence="13">MO-1</strain>
    </source>
</reference>
<dbReference type="SMART" id="SM00175">
    <property type="entry name" value="RAB"/>
    <property type="match status" value="1"/>
</dbReference>
<dbReference type="InterPro" id="IPR032171">
    <property type="entry name" value="COR-A"/>
</dbReference>
<evidence type="ECO:0000256" key="4">
    <source>
        <dbReference type="ARBA" id="ARBA00022679"/>
    </source>
</evidence>
<dbReference type="Gene3D" id="3.40.50.300">
    <property type="entry name" value="P-loop containing nucleotide triphosphate hydrolases"/>
    <property type="match status" value="1"/>
</dbReference>
<keyword evidence="2" id="KW-0723">Serine/threonine-protein kinase</keyword>
<comment type="catalytic activity">
    <reaction evidence="11">
        <text>L-seryl-[protein] + ATP = O-phospho-L-seryl-[protein] + ADP + H(+)</text>
        <dbReference type="Rhea" id="RHEA:17989"/>
        <dbReference type="Rhea" id="RHEA-COMP:9863"/>
        <dbReference type="Rhea" id="RHEA-COMP:11604"/>
        <dbReference type="ChEBI" id="CHEBI:15378"/>
        <dbReference type="ChEBI" id="CHEBI:29999"/>
        <dbReference type="ChEBI" id="CHEBI:30616"/>
        <dbReference type="ChEBI" id="CHEBI:83421"/>
        <dbReference type="ChEBI" id="CHEBI:456216"/>
        <dbReference type="EC" id="2.7.11.1"/>
    </reaction>
</comment>
<evidence type="ECO:0000256" key="9">
    <source>
        <dbReference type="ARBA" id="ARBA00023134"/>
    </source>
</evidence>
<dbReference type="Gene3D" id="3.30.310.200">
    <property type="match status" value="1"/>
</dbReference>